<comment type="caution">
    <text evidence="2">The sequence shown here is derived from an EMBL/GenBank/DDBJ whole genome shotgun (WGS) entry which is preliminary data.</text>
</comment>
<sequence>MGSLWRSVGSPRRFLNDESGATAIEYGLIVTLVFLVLAVGVGNYGDQLRILYATLSTKVVAVLSGA</sequence>
<reference evidence="2" key="2">
    <citation type="submission" date="2021-08" db="EMBL/GenBank/DDBJ databases">
        <authorList>
            <person name="Tani A."/>
            <person name="Ola A."/>
            <person name="Ogura Y."/>
            <person name="Katsura K."/>
            <person name="Hayashi T."/>
        </authorList>
    </citation>
    <scope>NUCLEOTIDE SEQUENCE</scope>
    <source>
        <strain evidence="2">DSM 17168</strain>
    </source>
</reference>
<dbReference type="RefSeq" id="WP_238235253.1">
    <property type="nucleotide sequence ID" value="NZ_BPQQ01000023.1"/>
</dbReference>
<reference evidence="2" key="1">
    <citation type="journal article" date="2021" name="Front. Microbiol.">
        <title>Comprehensive Comparative Genomics and Phenotyping of Methylobacterium Species.</title>
        <authorList>
            <person name="Alessa O."/>
            <person name="Ogura Y."/>
            <person name="Fujitani Y."/>
            <person name="Takami H."/>
            <person name="Hayashi T."/>
            <person name="Sahin N."/>
            <person name="Tani A."/>
        </authorList>
    </citation>
    <scope>NUCLEOTIDE SEQUENCE</scope>
    <source>
        <strain evidence="2">DSM 17168</strain>
    </source>
</reference>
<dbReference type="EMBL" id="BPQQ01000023">
    <property type="protein sequence ID" value="GJE00368.1"/>
    <property type="molecule type" value="Genomic_DNA"/>
</dbReference>
<feature type="transmembrane region" description="Helical" evidence="1">
    <location>
        <begin position="20"/>
        <end position="41"/>
    </location>
</feature>
<proteinExistence type="predicted"/>
<keyword evidence="3" id="KW-1185">Reference proteome</keyword>
<evidence type="ECO:0000256" key="1">
    <source>
        <dbReference type="SAM" id="Phobius"/>
    </source>
</evidence>
<organism evidence="2 3">
    <name type="scientific">Methylobacterium isbiliense</name>
    <dbReference type="NCBI Taxonomy" id="315478"/>
    <lineage>
        <taxon>Bacteria</taxon>
        <taxon>Pseudomonadati</taxon>
        <taxon>Pseudomonadota</taxon>
        <taxon>Alphaproteobacteria</taxon>
        <taxon>Hyphomicrobiales</taxon>
        <taxon>Methylobacteriaceae</taxon>
        <taxon>Methylobacterium</taxon>
    </lineage>
</organism>
<dbReference type="Proteomes" id="UP001055153">
    <property type="component" value="Unassembled WGS sequence"/>
</dbReference>
<keyword evidence="1" id="KW-0472">Membrane</keyword>
<evidence type="ECO:0008006" key="4">
    <source>
        <dbReference type="Google" id="ProtNLM"/>
    </source>
</evidence>
<name>A0ABQ4SEM6_9HYPH</name>
<dbReference type="Pfam" id="PF04964">
    <property type="entry name" value="Flp_Fap"/>
    <property type="match status" value="1"/>
</dbReference>
<evidence type="ECO:0000313" key="2">
    <source>
        <dbReference type="EMBL" id="GJE00368.1"/>
    </source>
</evidence>
<keyword evidence="1" id="KW-0812">Transmembrane</keyword>
<protein>
    <recommendedName>
        <fullName evidence="4">Flp family type IVb pilin</fullName>
    </recommendedName>
</protein>
<gene>
    <name evidence="2" type="ORF">GMJLKIPL_2289</name>
</gene>
<keyword evidence="1" id="KW-1133">Transmembrane helix</keyword>
<evidence type="ECO:0000313" key="3">
    <source>
        <dbReference type="Proteomes" id="UP001055153"/>
    </source>
</evidence>
<dbReference type="InterPro" id="IPR007047">
    <property type="entry name" value="Flp_Fap"/>
</dbReference>
<accession>A0ABQ4SEM6</accession>